<evidence type="ECO:0000256" key="5">
    <source>
        <dbReference type="ARBA" id="ARBA00022729"/>
    </source>
</evidence>
<keyword evidence="4" id="KW-0812">Transmembrane</keyword>
<name>A0ABW5L5E0_9SPHI</name>
<dbReference type="Pfam" id="PF07715">
    <property type="entry name" value="Plug"/>
    <property type="match status" value="1"/>
</dbReference>
<keyword evidence="5" id="KW-0732">Signal</keyword>
<evidence type="ECO:0000256" key="7">
    <source>
        <dbReference type="ARBA" id="ARBA00023237"/>
    </source>
</evidence>
<dbReference type="Proteomes" id="UP001597440">
    <property type="component" value="Unassembled WGS sequence"/>
</dbReference>
<feature type="domain" description="TonB-dependent receptor plug" evidence="8">
    <location>
        <begin position="131"/>
        <end position="262"/>
    </location>
</feature>
<evidence type="ECO:0000256" key="6">
    <source>
        <dbReference type="ARBA" id="ARBA00023136"/>
    </source>
</evidence>
<comment type="subcellular location">
    <subcellularLocation>
        <location evidence="1">Cell outer membrane</location>
        <topology evidence="1">Multi-pass membrane protein</topology>
    </subcellularLocation>
</comment>
<keyword evidence="2" id="KW-0813">Transport</keyword>
<dbReference type="PANTHER" id="PTHR30069:SF29">
    <property type="entry name" value="HEMOGLOBIN AND HEMOGLOBIN-HAPTOGLOBIN-BINDING PROTEIN 1-RELATED"/>
    <property type="match status" value="1"/>
</dbReference>
<evidence type="ECO:0000256" key="2">
    <source>
        <dbReference type="ARBA" id="ARBA00022448"/>
    </source>
</evidence>
<reference evidence="10" key="1">
    <citation type="journal article" date="2019" name="Int. J. Syst. Evol. Microbiol.">
        <title>The Global Catalogue of Microorganisms (GCM) 10K type strain sequencing project: providing services to taxonomists for standard genome sequencing and annotation.</title>
        <authorList>
            <consortium name="The Broad Institute Genomics Platform"/>
            <consortium name="The Broad Institute Genome Sequencing Center for Infectious Disease"/>
            <person name="Wu L."/>
            <person name="Ma J."/>
        </authorList>
    </citation>
    <scope>NUCLEOTIDE SEQUENCE [LARGE SCALE GENOMIC DNA]</scope>
    <source>
        <strain evidence="10">KCTC 52298</strain>
    </source>
</reference>
<evidence type="ECO:0000313" key="9">
    <source>
        <dbReference type="EMBL" id="MFD2556267.1"/>
    </source>
</evidence>
<dbReference type="Gene3D" id="2.170.130.10">
    <property type="entry name" value="TonB-dependent receptor, plug domain"/>
    <property type="match status" value="1"/>
</dbReference>
<gene>
    <name evidence="9" type="ORF">ACFSQW_17870</name>
</gene>
<evidence type="ECO:0000256" key="3">
    <source>
        <dbReference type="ARBA" id="ARBA00022452"/>
    </source>
</evidence>
<dbReference type="InterPro" id="IPR036942">
    <property type="entry name" value="Beta-barrel_TonB_sf"/>
</dbReference>
<dbReference type="SUPFAM" id="SSF49464">
    <property type="entry name" value="Carboxypeptidase regulatory domain-like"/>
    <property type="match status" value="1"/>
</dbReference>
<dbReference type="PANTHER" id="PTHR30069">
    <property type="entry name" value="TONB-DEPENDENT OUTER MEMBRANE RECEPTOR"/>
    <property type="match status" value="1"/>
</dbReference>
<keyword evidence="10" id="KW-1185">Reference proteome</keyword>
<evidence type="ECO:0000313" key="10">
    <source>
        <dbReference type="Proteomes" id="UP001597440"/>
    </source>
</evidence>
<dbReference type="Gene3D" id="2.60.40.1120">
    <property type="entry name" value="Carboxypeptidase-like, regulatory domain"/>
    <property type="match status" value="1"/>
</dbReference>
<organism evidence="9 10">
    <name type="scientific">Sphingobacterium tabacisoli</name>
    <dbReference type="NCBI Taxonomy" id="2044855"/>
    <lineage>
        <taxon>Bacteria</taxon>
        <taxon>Pseudomonadati</taxon>
        <taxon>Bacteroidota</taxon>
        <taxon>Sphingobacteriia</taxon>
        <taxon>Sphingobacteriales</taxon>
        <taxon>Sphingobacteriaceae</taxon>
        <taxon>Sphingobacterium</taxon>
    </lineage>
</organism>
<keyword evidence="7" id="KW-0998">Cell outer membrane</keyword>
<accession>A0ABW5L5E0</accession>
<dbReference type="InterPro" id="IPR037066">
    <property type="entry name" value="Plug_dom_sf"/>
</dbReference>
<dbReference type="Gene3D" id="2.40.170.20">
    <property type="entry name" value="TonB-dependent receptor, beta-barrel domain"/>
    <property type="match status" value="1"/>
</dbReference>
<evidence type="ECO:0000256" key="1">
    <source>
        <dbReference type="ARBA" id="ARBA00004571"/>
    </source>
</evidence>
<dbReference type="RefSeq" id="WP_210352665.1">
    <property type="nucleotide sequence ID" value="NZ_JAEQMU010000001.1"/>
</dbReference>
<dbReference type="InterPro" id="IPR008969">
    <property type="entry name" value="CarboxyPept-like_regulatory"/>
</dbReference>
<dbReference type="Pfam" id="PF13715">
    <property type="entry name" value="CarbopepD_reg_2"/>
    <property type="match status" value="1"/>
</dbReference>
<evidence type="ECO:0000256" key="4">
    <source>
        <dbReference type="ARBA" id="ARBA00022692"/>
    </source>
</evidence>
<evidence type="ECO:0000259" key="8">
    <source>
        <dbReference type="Pfam" id="PF07715"/>
    </source>
</evidence>
<keyword evidence="6" id="KW-0472">Membrane</keyword>
<proteinExistence type="predicted"/>
<dbReference type="InterPro" id="IPR012910">
    <property type="entry name" value="Plug_dom"/>
</dbReference>
<dbReference type="EMBL" id="JBHULD010000018">
    <property type="protein sequence ID" value="MFD2556267.1"/>
    <property type="molecule type" value="Genomic_DNA"/>
</dbReference>
<comment type="caution">
    <text evidence="9">The sequence shown here is derived from an EMBL/GenBank/DDBJ whole genome shotgun (WGS) entry which is preliminary data.</text>
</comment>
<keyword evidence="9" id="KW-0675">Receptor</keyword>
<sequence length="941" mass="105017">MPNYHLYRIRPFIGLCYLLILLFFSFRGNAQDRHTIQGLVTEMVNGQSRPVRSASIVLQPYGFTTVSDANGAFSFTAVPNGAIRMQISYVGKVTVDTVLQVPLRSKLDILLSDLSFRLREVDVLARSAGQAKGSTSYIGQNAIAHLQANSLADMMSLLPGGLTANPDLTGAKQFNIRSVADGGSDANAFGTSIIINGSPLSNNANLQSLSPVMTGGAAGLGGGGIPRGGIDTRNIPMYNVESVEVIRGIPGARYGDIASGAVIVNQKAGRQPLLVEANTNPNVYSINASKGMLLGQDQGALNIGSTYAYNVSDPVQSYRYYQRASLDALYSNSYLANRLSNTLGLTLHLGRDSRRLNPDDEITRIRSSAQEKGISINTRGNYRTEKDWLRSLDYAARLSYTHKSGDYQEQYTAATAAYSMTYLDGTILSNQPGLRLYDANGIEITRIPDGEEDKYAVYLPSTYLGKHHIDGKELNLFLNAGAQFFNRLGATEHSWNIGADYRLDANNGRGKSFADSLPPYRNLQYVNSAYRNRSYLDVPALHQLGLYIEDNMVAQFKGHNVSIAAGLRYDYFGQGRSVWAPRINASMEVLPDLLTLRAGYGVLAKAPSLLYQYPENAYFDYVNVNEMASGREDAVFMTTTRVFETQNRELKIETNVKRELGLDFKLGKSKLNITGFKENRDNGYGIGNTIQSFRPVQFVQYERVNSTSSAFKEISSDAVLAKFNRPHNNNRLDKAGVEFQLDLARINSIRTQFGLYGAYIRQKAYSADYFYYDGQSGAGANSRTHIGLYEPEMTQVYDRSLVSTLKMVHNIPKIGLVVTLTTDIIWNESDWTVYGNDSIPVKYINKNDGQVHDFNPENREKPEFKALLRPVARTMETVESYPPMVNFNINLTKEIKDFMRVSFFANNMFRYHQVVRSDRVRSDYHRRNIPFFFGFKMGVYL</sequence>
<dbReference type="InterPro" id="IPR039426">
    <property type="entry name" value="TonB-dep_rcpt-like"/>
</dbReference>
<keyword evidence="3" id="KW-1134">Transmembrane beta strand</keyword>
<protein>
    <submittedName>
        <fullName evidence="9">TonB-dependent receptor plug domain-containing protein</fullName>
    </submittedName>
</protein>
<dbReference type="SUPFAM" id="SSF56935">
    <property type="entry name" value="Porins"/>
    <property type="match status" value="1"/>
</dbReference>